<dbReference type="Gene3D" id="1.10.287.110">
    <property type="entry name" value="DnaJ domain"/>
    <property type="match status" value="1"/>
</dbReference>
<dbReference type="GO" id="GO:0006260">
    <property type="term" value="P:DNA replication"/>
    <property type="evidence" value="ECO:0007669"/>
    <property type="project" value="UniProtKB-KW"/>
</dbReference>
<protein>
    <recommendedName>
        <fullName evidence="5">DnaJ domain protein</fullName>
    </recommendedName>
</protein>
<dbReference type="RefSeq" id="WP_003020793.1">
    <property type="nucleotide sequence ID" value="NZ_CP022413.2"/>
</dbReference>
<reference evidence="3" key="1">
    <citation type="submission" date="2009-09" db="EMBL/GenBank/DDBJ databases">
        <authorList>
            <person name="Weinstock G."/>
            <person name="Sodergren E."/>
            <person name="Clifton S."/>
            <person name="Fulton L."/>
            <person name="Fulton B."/>
            <person name="Courtney L."/>
            <person name="Fronick C."/>
            <person name="Harrison M."/>
            <person name="Strong C."/>
            <person name="Farmer C."/>
            <person name="Delahaunty K."/>
            <person name="Markovic C."/>
            <person name="Hall O."/>
            <person name="Minx P."/>
            <person name="Tomlinson C."/>
            <person name="Mitreva M."/>
            <person name="Nelson J."/>
            <person name="Hou S."/>
            <person name="Wollam A."/>
            <person name="Pepin K.H."/>
            <person name="Johnson M."/>
            <person name="Bhonagiri V."/>
            <person name="Nash W.E."/>
            <person name="Warren W."/>
            <person name="Chinwalla A."/>
            <person name="Mardis E.R."/>
            <person name="Wilson R.K."/>
        </authorList>
    </citation>
    <scope>NUCLEOTIDE SEQUENCE [LARGE SCALE GENOMIC DNA]</scope>
    <source>
        <strain evidence="3">DSM 20583</strain>
    </source>
</reference>
<dbReference type="InterPro" id="IPR036869">
    <property type="entry name" value="J_dom_sf"/>
</dbReference>
<evidence type="ECO:0000313" key="3">
    <source>
        <dbReference type="EMBL" id="EEX21890.1"/>
    </source>
</evidence>
<evidence type="ECO:0000256" key="2">
    <source>
        <dbReference type="SAM" id="Coils"/>
    </source>
</evidence>
<name>C9L7Z5_BLAHA</name>
<accession>C9L7Z5</accession>
<dbReference type="KEGG" id="bhan:CGC63_09165"/>
<comment type="caution">
    <text evidence="3">The sequence shown here is derived from an EMBL/GenBank/DDBJ whole genome shotgun (WGS) entry which is preliminary data.</text>
</comment>
<dbReference type="EMBL" id="ABYU02000016">
    <property type="protein sequence ID" value="EEX21890.1"/>
    <property type="molecule type" value="Genomic_DNA"/>
</dbReference>
<dbReference type="AlphaFoldDB" id="C9L7Z5"/>
<feature type="coiled-coil region" evidence="2">
    <location>
        <begin position="20"/>
        <end position="89"/>
    </location>
</feature>
<dbReference type="STRING" id="537007.BLAHAN_05518"/>
<evidence type="ECO:0000256" key="1">
    <source>
        <dbReference type="ARBA" id="ARBA00022705"/>
    </source>
</evidence>
<evidence type="ECO:0008006" key="5">
    <source>
        <dbReference type="Google" id="ProtNLM"/>
    </source>
</evidence>
<organism evidence="3 4">
    <name type="scientific">Blautia hansenii DSM 20583</name>
    <dbReference type="NCBI Taxonomy" id="537007"/>
    <lineage>
        <taxon>Bacteria</taxon>
        <taxon>Bacillati</taxon>
        <taxon>Bacillota</taxon>
        <taxon>Clostridia</taxon>
        <taxon>Lachnospirales</taxon>
        <taxon>Lachnospiraceae</taxon>
        <taxon>Blautia</taxon>
    </lineage>
</organism>
<dbReference type="SUPFAM" id="SSF46565">
    <property type="entry name" value="Chaperone J-domain"/>
    <property type="match status" value="1"/>
</dbReference>
<dbReference type="Proteomes" id="UP000003755">
    <property type="component" value="Unassembled WGS sequence"/>
</dbReference>
<keyword evidence="1" id="KW-0235">DNA replication</keyword>
<proteinExistence type="predicted"/>
<evidence type="ECO:0000313" key="4">
    <source>
        <dbReference type="Proteomes" id="UP000003755"/>
    </source>
</evidence>
<sequence>MAYIIIIPLALLLLTSFCRLSSLTGQIKKQERQKDDWQMLAEDAEREAARLRSGYNFYYDNYARLSKQLEQLKEQMNRQNDTYNSCNSQINNQEIIEAVKYAMKKSHPDNGGNAEDFKKYRELYNRIK</sequence>
<dbReference type="HOGENOM" id="CLU_1955353_0_0_9"/>
<keyword evidence="2" id="KW-0175">Coiled coil</keyword>
<keyword evidence="4" id="KW-1185">Reference proteome</keyword>
<gene>
    <name evidence="3" type="ORF">BLAHAN_05518</name>
</gene>